<reference evidence="1 2" key="1">
    <citation type="submission" date="2019-07" db="EMBL/GenBank/DDBJ databases">
        <title>Whole genome shotgun sequence of Oceanithermus desulfurans NBRC 100063.</title>
        <authorList>
            <person name="Hosoyama A."/>
            <person name="Uohara A."/>
            <person name="Ohji S."/>
            <person name="Ichikawa N."/>
        </authorList>
    </citation>
    <scope>NUCLEOTIDE SEQUENCE [LARGE SCALE GENOMIC DNA]</scope>
    <source>
        <strain evidence="1 2">NBRC 100063</strain>
    </source>
</reference>
<sequence>MFQSYWGPDGDFNLVGLTAAMAEYQGQTLLIIEPLGDILDALDVAVEYAGEPGGLGVPTEKR</sequence>
<evidence type="ECO:0000313" key="2">
    <source>
        <dbReference type="Proteomes" id="UP000321827"/>
    </source>
</evidence>
<accession>A0A511RJN3</accession>
<comment type="caution">
    <text evidence="1">The sequence shown here is derived from an EMBL/GenBank/DDBJ whole genome shotgun (WGS) entry which is preliminary data.</text>
</comment>
<gene>
    <name evidence="1" type="ORF">ODE01S_12980</name>
</gene>
<organism evidence="1 2">
    <name type="scientific">Oceanithermus desulfurans NBRC 100063</name>
    <dbReference type="NCBI Taxonomy" id="1227550"/>
    <lineage>
        <taxon>Bacteria</taxon>
        <taxon>Thermotogati</taxon>
        <taxon>Deinococcota</taxon>
        <taxon>Deinococci</taxon>
        <taxon>Thermales</taxon>
        <taxon>Thermaceae</taxon>
        <taxon>Oceanithermus</taxon>
    </lineage>
</organism>
<proteinExistence type="predicted"/>
<name>A0A511RJN3_9DEIN</name>
<dbReference type="EMBL" id="BJXN01000007">
    <property type="protein sequence ID" value="GEM89864.1"/>
    <property type="molecule type" value="Genomic_DNA"/>
</dbReference>
<protein>
    <submittedName>
        <fullName evidence="1">Uncharacterized protein</fullName>
    </submittedName>
</protein>
<dbReference type="AlphaFoldDB" id="A0A511RJN3"/>
<dbReference type="Proteomes" id="UP000321827">
    <property type="component" value="Unassembled WGS sequence"/>
</dbReference>
<evidence type="ECO:0000313" key="1">
    <source>
        <dbReference type="EMBL" id="GEM89864.1"/>
    </source>
</evidence>